<dbReference type="EMBL" id="CCJX01000068">
    <property type="protein sequence ID" value="CDT18064.1"/>
    <property type="molecule type" value="Genomic_DNA"/>
</dbReference>
<proteinExistence type="predicted"/>
<protein>
    <submittedName>
        <fullName evidence="1">Uncharacterized protein</fullName>
    </submittedName>
</protein>
<evidence type="ECO:0000313" key="2">
    <source>
        <dbReference type="Proteomes" id="UP000049077"/>
    </source>
</evidence>
<name>A0ABM9QR21_9VIBR</name>
<sequence>MKVQVNRMGLIVSVNAPQPREDCETLDIELTDDVLSNLGGYLVQDGEVVLNETMVRESMSYARRQLAKQYLEATDFYLVRQVETGADVPQEVLSKRATARALLVTQLPDFE</sequence>
<accession>A0ABM9QR21</accession>
<organism evidence="1 2">
    <name type="scientific">Vibrio crassostreae</name>
    <dbReference type="NCBI Taxonomy" id="246167"/>
    <lineage>
        <taxon>Bacteria</taxon>
        <taxon>Pseudomonadati</taxon>
        <taxon>Pseudomonadota</taxon>
        <taxon>Gammaproteobacteria</taxon>
        <taxon>Vibrionales</taxon>
        <taxon>Vibrionaceae</taxon>
        <taxon>Vibrio</taxon>
    </lineage>
</organism>
<reference evidence="1 2" key="1">
    <citation type="submission" date="2014-06" db="EMBL/GenBank/DDBJ databases">
        <authorList>
            <person name="Le Roux F."/>
        </authorList>
    </citation>
    <scope>NUCLEOTIDE SEQUENCE [LARGE SCALE GENOMIC DNA]</scope>
    <source>
        <strain evidence="1 2">J5-4</strain>
    </source>
</reference>
<keyword evidence="2" id="KW-1185">Reference proteome</keyword>
<evidence type="ECO:0000313" key="1">
    <source>
        <dbReference type="EMBL" id="CDT18064.1"/>
    </source>
</evidence>
<dbReference type="RefSeq" id="WP_057620404.1">
    <property type="nucleotide sequence ID" value="NZ_CAWMQT010000068.1"/>
</dbReference>
<gene>
    <name evidence="1" type="ORF">VCR4J5_160004</name>
</gene>
<dbReference type="Proteomes" id="UP000049077">
    <property type="component" value="Unassembled WGS sequence"/>
</dbReference>
<comment type="caution">
    <text evidence="1">The sequence shown here is derived from an EMBL/GenBank/DDBJ whole genome shotgun (WGS) entry which is preliminary data.</text>
</comment>